<dbReference type="InterPro" id="IPR036388">
    <property type="entry name" value="WH-like_DNA-bd_sf"/>
</dbReference>
<dbReference type="CDD" id="cd16278">
    <property type="entry name" value="metallo-hydrolase-like_MBL-fold"/>
    <property type="match status" value="1"/>
</dbReference>
<dbReference type="Gene3D" id="3.60.15.10">
    <property type="entry name" value="Ribonuclease Z/Hydroxyacylglutathione hydrolase-like"/>
    <property type="match status" value="1"/>
</dbReference>
<dbReference type="InterPro" id="IPR041516">
    <property type="entry name" value="LACTB2_WH"/>
</dbReference>
<name>A0A0A0E8X3_9RHOB</name>
<dbReference type="Gene3D" id="1.10.10.10">
    <property type="entry name" value="Winged helix-like DNA-binding domain superfamily/Winged helix DNA-binding domain"/>
    <property type="match status" value="1"/>
</dbReference>
<protein>
    <submittedName>
        <fullName evidence="2">Metallo-beta-lactamase</fullName>
    </submittedName>
</protein>
<dbReference type="EMBL" id="AQQX01000011">
    <property type="protein sequence ID" value="KGM47416.1"/>
    <property type="molecule type" value="Genomic_DNA"/>
</dbReference>
<evidence type="ECO:0000313" key="3">
    <source>
        <dbReference type="Proteomes" id="UP000030004"/>
    </source>
</evidence>
<feature type="domain" description="Metallo-beta-lactamase" evidence="1">
    <location>
        <begin position="36"/>
        <end position="223"/>
    </location>
</feature>
<dbReference type="Pfam" id="PF00753">
    <property type="entry name" value="Lactamase_B"/>
    <property type="match status" value="1"/>
</dbReference>
<proteinExistence type="predicted"/>
<dbReference type="OrthoDB" id="9788263at2"/>
<dbReference type="InterPro" id="IPR050662">
    <property type="entry name" value="Sec-metab_biosynth-thioest"/>
</dbReference>
<evidence type="ECO:0000259" key="1">
    <source>
        <dbReference type="SMART" id="SM00849"/>
    </source>
</evidence>
<dbReference type="Pfam" id="PF17778">
    <property type="entry name" value="WHD_BLACT"/>
    <property type="match status" value="1"/>
</dbReference>
<dbReference type="Proteomes" id="UP000030004">
    <property type="component" value="Unassembled WGS sequence"/>
</dbReference>
<keyword evidence="3" id="KW-1185">Reference proteome</keyword>
<dbReference type="AlphaFoldDB" id="A0A0A0E8X3"/>
<dbReference type="eggNOG" id="COG0491">
    <property type="taxonomic scope" value="Bacteria"/>
</dbReference>
<comment type="caution">
    <text evidence="2">The sequence shown here is derived from an EMBL/GenBank/DDBJ whole genome shotgun (WGS) entry which is preliminary data.</text>
</comment>
<dbReference type="SUPFAM" id="SSF56281">
    <property type="entry name" value="Metallo-hydrolase/oxidoreductase"/>
    <property type="match status" value="1"/>
</dbReference>
<dbReference type="InterPro" id="IPR001279">
    <property type="entry name" value="Metallo-B-lactamas"/>
</dbReference>
<dbReference type="RefSeq" id="WP_043752834.1">
    <property type="nucleotide sequence ID" value="NZ_AQQX01000011.1"/>
</dbReference>
<dbReference type="PANTHER" id="PTHR23131:SF0">
    <property type="entry name" value="ENDORIBONUCLEASE LACTB2"/>
    <property type="match status" value="1"/>
</dbReference>
<dbReference type="PANTHER" id="PTHR23131">
    <property type="entry name" value="ENDORIBONUCLEASE LACTB2"/>
    <property type="match status" value="1"/>
</dbReference>
<dbReference type="STRING" id="1461694.ATO9_18645"/>
<accession>A0A0A0E8X3</accession>
<dbReference type="SMART" id="SM00849">
    <property type="entry name" value="Lactamase_B"/>
    <property type="match status" value="1"/>
</dbReference>
<reference evidence="2 3" key="1">
    <citation type="journal article" date="2015" name="Antonie Van Leeuwenhoek">
        <title>Pseudooceanicola atlanticus gen. nov. sp. nov., isolated from surface seawater of the Atlantic Ocean and reclassification of Oceanicola batsensis, Oceanicola marinus, Oceanicola nitratireducens, Oceanicola nanhaiensis, Oceanicola antarcticus and Oceanicola flagellatus, as Pseudooceanicola batsensis comb. nov., Pseudooceanicola marinus comb. nov., Pseudooceanicola nitratireducens comb. nov., Pseudooceanicola nanhaiensis comb. nov., Pseudooceanicola antarcticus comb. nov., and Pseudooceanicola flagellatus comb. nov.</title>
        <authorList>
            <person name="Lai Q."/>
            <person name="Li G."/>
            <person name="Liu X."/>
            <person name="Du Y."/>
            <person name="Sun F."/>
            <person name="Shao Z."/>
        </authorList>
    </citation>
    <scope>NUCLEOTIDE SEQUENCE [LARGE SCALE GENOMIC DNA]</scope>
    <source>
        <strain evidence="2 3">22II-s11g</strain>
    </source>
</reference>
<evidence type="ECO:0000313" key="2">
    <source>
        <dbReference type="EMBL" id="KGM47416.1"/>
    </source>
</evidence>
<gene>
    <name evidence="2" type="ORF">ATO9_18645</name>
</gene>
<sequence length="310" mass="33340">MYHPDAFNPVPGRPEEVAPGVRRILCDNPSAFTFRGTNTYLVTNGGGVAVIDPGPLDVMHQQAILDALRDGETITHIFVTHAHSDHSPLARPLAKMTGAPVLAYGDATAGQSDVMRALAAQGGLGGGEGSDTGFAPDIVLEDEQIVEGDGWRLQALWTPGHHSNHMCFDLALGNGGFGTVFVGDLVMDWSTSIVSPPDGDLTQFMDSCRRMRARPADLYLSGHGDLLRAPHERLDWLITHREHREAGILTALEAGPGNATDLAARVYTDIDRRLLPAAARNVLAHLIDLHSKNMVSHDGELTADTVFARI</sequence>
<organism evidence="2 3">
    <name type="scientific">Pseudooceanicola atlanticus</name>
    <dbReference type="NCBI Taxonomy" id="1461694"/>
    <lineage>
        <taxon>Bacteria</taxon>
        <taxon>Pseudomonadati</taxon>
        <taxon>Pseudomonadota</taxon>
        <taxon>Alphaproteobacteria</taxon>
        <taxon>Rhodobacterales</taxon>
        <taxon>Paracoccaceae</taxon>
        <taxon>Pseudooceanicola</taxon>
    </lineage>
</organism>
<dbReference type="InterPro" id="IPR036866">
    <property type="entry name" value="RibonucZ/Hydroxyglut_hydro"/>
</dbReference>